<organism evidence="1 2">
    <name type="scientific">Ramlibacter monticola</name>
    <dbReference type="NCBI Taxonomy" id="1926872"/>
    <lineage>
        <taxon>Bacteria</taxon>
        <taxon>Pseudomonadati</taxon>
        <taxon>Pseudomonadota</taxon>
        <taxon>Betaproteobacteria</taxon>
        <taxon>Burkholderiales</taxon>
        <taxon>Comamonadaceae</taxon>
        <taxon>Ramlibacter</taxon>
    </lineage>
</organism>
<protein>
    <submittedName>
        <fullName evidence="1">Uncharacterized protein</fullName>
    </submittedName>
</protein>
<evidence type="ECO:0000313" key="1">
    <source>
        <dbReference type="EMBL" id="MBL0394161.1"/>
    </source>
</evidence>
<comment type="caution">
    <text evidence="1">The sequence shown here is derived from an EMBL/GenBank/DDBJ whole genome shotgun (WGS) entry which is preliminary data.</text>
</comment>
<sequence length="174" mass="18573">MWQTLDLKSSTDEGPLHVLNLAVPPSLHRLACSGRVPRALASFLPWGMDSGVGVVTLAAVDEALVVVADLAGRTDLQALHAAGIENRVAAAACTEKQLGICPLFPVVGLAEAMKEASSCRRLATREFIEAVESLRWILRSPALFPLIGRSRQPGPPPFDSTDLKSLTLNVCQPL</sequence>
<dbReference type="RefSeq" id="WP_201676824.1">
    <property type="nucleotide sequence ID" value="NZ_JAEQNE010000007.1"/>
</dbReference>
<evidence type="ECO:0000313" key="2">
    <source>
        <dbReference type="Proteomes" id="UP000599109"/>
    </source>
</evidence>
<proteinExistence type="predicted"/>
<name>A0A936Z4Y4_9BURK</name>
<accession>A0A936Z4Y4</accession>
<dbReference type="AlphaFoldDB" id="A0A936Z4Y4"/>
<dbReference type="Proteomes" id="UP000599109">
    <property type="component" value="Unassembled WGS sequence"/>
</dbReference>
<keyword evidence="2" id="KW-1185">Reference proteome</keyword>
<reference evidence="1 2" key="1">
    <citation type="journal article" date="2017" name="Int. J. Syst. Evol. Microbiol.">
        <title>Ramlibacter monticola sp. nov., isolated from forest soil.</title>
        <authorList>
            <person name="Chaudhary D.K."/>
            <person name="Kim J."/>
        </authorList>
    </citation>
    <scope>NUCLEOTIDE SEQUENCE [LARGE SCALE GENOMIC DNA]</scope>
    <source>
        <strain evidence="1 2">KACC 19175</strain>
    </source>
</reference>
<gene>
    <name evidence="1" type="ORF">JJ685_23680</name>
</gene>
<dbReference type="EMBL" id="JAEQNE010000007">
    <property type="protein sequence ID" value="MBL0394161.1"/>
    <property type="molecule type" value="Genomic_DNA"/>
</dbReference>